<sequence>MKINFSEVLNQGNEYRPFASQYLHYSCISVDDFDAKSKFSPVFLKEVGYGIKVGGEIKFNLTKYTQKNIRSLIKLLDIYLPNFSLVNTNQIFNSEEINCVVVKKQTAELECGDDIDSWTFGIISNGKRPEFIFKLIDSIIKQKIIHSEVILCGHLDKESEEEIKKRKIKFTYYEMSEFDSLGWITRKKNIVMENAIYPNVMVLHDRFILHDSWHESMKRYGNTFEVLACRNENGEGKRITDWVYIRNVFSKTKNHSVNYELLRPYLLDRRDWSRSSMISGGVTIIKKNCWSTVKWDERRFWIEQEDTLLSNLQQLKGIVPRYYSGAVVISLIKKGESIRPLQYSPGSNGIGVINFIRDSLSVFIKRNKTLRKIIYKDI</sequence>
<gene>
    <name evidence="1" type="ORF">RDT67_23385</name>
</gene>
<dbReference type="AlphaFoldDB" id="A0AAJ1YEZ8"/>
<dbReference type="EMBL" id="JAVIGA010000035">
    <property type="protein sequence ID" value="MDQ9129366.1"/>
    <property type="molecule type" value="Genomic_DNA"/>
</dbReference>
<dbReference type="InterPro" id="IPR029044">
    <property type="entry name" value="Nucleotide-diphossugar_trans"/>
</dbReference>
<proteinExistence type="predicted"/>
<evidence type="ECO:0000313" key="2">
    <source>
        <dbReference type="Proteomes" id="UP001224622"/>
    </source>
</evidence>
<dbReference type="SUPFAM" id="SSF53448">
    <property type="entry name" value="Nucleotide-diphospho-sugar transferases"/>
    <property type="match status" value="1"/>
</dbReference>
<accession>A0AAJ1YEZ8</accession>
<protein>
    <submittedName>
        <fullName evidence="1">Uncharacterized protein</fullName>
    </submittedName>
</protein>
<reference evidence="1" key="1">
    <citation type="submission" date="2023-08" db="EMBL/GenBank/DDBJ databases">
        <title>The Comparative Genomic Analysis of Yersiniaceae from Polar Regions.</title>
        <authorList>
            <person name="Goncharov A."/>
            <person name="Aslanov B."/>
            <person name="Kolodzhieva V."/>
            <person name="Azarov D."/>
            <person name="Mochov A."/>
            <person name="Lebedeva E."/>
        </authorList>
    </citation>
    <scope>NUCLEOTIDE SEQUENCE</scope>
    <source>
        <strain evidence="1">Vf</strain>
    </source>
</reference>
<name>A0AAJ1YEZ8_SERFO</name>
<dbReference type="RefSeq" id="WP_309048373.1">
    <property type="nucleotide sequence ID" value="NZ_JAVIGA010000035.1"/>
</dbReference>
<dbReference type="Proteomes" id="UP001224622">
    <property type="component" value="Unassembled WGS sequence"/>
</dbReference>
<organism evidence="1 2">
    <name type="scientific">Serratia fonticola</name>
    <dbReference type="NCBI Taxonomy" id="47917"/>
    <lineage>
        <taxon>Bacteria</taxon>
        <taxon>Pseudomonadati</taxon>
        <taxon>Pseudomonadota</taxon>
        <taxon>Gammaproteobacteria</taxon>
        <taxon>Enterobacterales</taxon>
        <taxon>Yersiniaceae</taxon>
        <taxon>Serratia</taxon>
    </lineage>
</organism>
<evidence type="ECO:0000313" key="1">
    <source>
        <dbReference type="EMBL" id="MDQ9129366.1"/>
    </source>
</evidence>
<comment type="caution">
    <text evidence="1">The sequence shown here is derived from an EMBL/GenBank/DDBJ whole genome shotgun (WGS) entry which is preliminary data.</text>
</comment>